<keyword evidence="2" id="KW-0418">Kinase</keyword>
<dbReference type="Proteomes" id="UP000076874">
    <property type="component" value="Unassembled WGS sequence"/>
</dbReference>
<dbReference type="PANTHER" id="PTHR21310">
    <property type="entry name" value="AMINOGLYCOSIDE PHOSPHOTRANSFERASE-RELATED-RELATED"/>
    <property type="match status" value="1"/>
</dbReference>
<evidence type="ECO:0000313" key="3">
    <source>
        <dbReference type="Proteomes" id="UP000076874"/>
    </source>
</evidence>
<dbReference type="CDD" id="cd05120">
    <property type="entry name" value="APH_ChoK_like"/>
    <property type="match status" value="1"/>
</dbReference>
<dbReference type="OrthoDB" id="4869609at2759"/>
<feature type="domain" description="Aminoglycoside phosphotransferase" evidence="1">
    <location>
        <begin position="84"/>
        <end position="237"/>
    </location>
</feature>
<name>A0A167QR98_9HYPO</name>
<organism evidence="2 3">
    <name type="scientific">Niveomyces insectorum RCEF 264</name>
    <dbReference type="NCBI Taxonomy" id="1081102"/>
    <lineage>
        <taxon>Eukaryota</taxon>
        <taxon>Fungi</taxon>
        <taxon>Dikarya</taxon>
        <taxon>Ascomycota</taxon>
        <taxon>Pezizomycotina</taxon>
        <taxon>Sordariomycetes</taxon>
        <taxon>Hypocreomycetidae</taxon>
        <taxon>Hypocreales</taxon>
        <taxon>Cordycipitaceae</taxon>
        <taxon>Niveomyces</taxon>
    </lineage>
</organism>
<dbReference type="SUPFAM" id="SSF56112">
    <property type="entry name" value="Protein kinase-like (PK-like)"/>
    <property type="match status" value="1"/>
</dbReference>
<dbReference type="Pfam" id="PF01636">
    <property type="entry name" value="APH"/>
    <property type="match status" value="1"/>
</dbReference>
<proteinExistence type="predicted"/>
<protein>
    <submittedName>
        <fullName evidence="2">Protein kinase-like domain protein</fullName>
    </submittedName>
</protein>
<dbReference type="InterPro" id="IPR051678">
    <property type="entry name" value="AGP_Transferase"/>
</dbReference>
<dbReference type="PANTHER" id="PTHR21310:SF54">
    <property type="entry name" value="AMINOGLYCOSIDE PHOSPHOTRANSFERASE DOMAIN-CONTAINING PROTEIN"/>
    <property type="match status" value="1"/>
</dbReference>
<evidence type="ECO:0000259" key="1">
    <source>
        <dbReference type="Pfam" id="PF01636"/>
    </source>
</evidence>
<accession>A0A167QR98</accession>
<comment type="caution">
    <text evidence="2">The sequence shown here is derived from an EMBL/GenBank/DDBJ whole genome shotgun (WGS) entry which is preliminary data.</text>
</comment>
<evidence type="ECO:0000313" key="2">
    <source>
        <dbReference type="EMBL" id="OAA57877.1"/>
    </source>
</evidence>
<reference evidence="2 3" key="1">
    <citation type="journal article" date="2016" name="Genome Biol. Evol.">
        <title>Divergent and convergent evolution of fungal pathogenicity.</title>
        <authorList>
            <person name="Shang Y."/>
            <person name="Xiao G."/>
            <person name="Zheng P."/>
            <person name="Cen K."/>
            <person name="Zhan S."/>
            <person name="Wang C."/>
        </authorList>
    </citation>
    <scope>NUCLEOTIDE SEQUENCE [LARGE SCALE GENOMIC DNA]</scope>
    <source>
        <strain evidence="2 3">RCEF 264</strain>
    </source>
</reference>
<dbReference type="GO" id="GO:0016301">
    <property type="term" value="F:kinase activity"/>
    <property type="evidence" value="ECO:0007669"/>
    <property type="project" value="UniProtKB-KW"/>
</dbReference>
<dbReference type="InterPro" id="IPR011009">
    <property type="entry name" value="Kinase-like_dom_sf"/>
</dbReference>
<dbReference type="Gene3D" id="3.90.1200.10">
    <property type="match status" value="1"/>
</dbReference>
<dbReference type="InterPro" id="IPR002575">
    <property type="entry name" value="Aminoglycoside_PTrfase"/>
</dbReference>
<keyword evidence="2" id="KW-0808">Transferase</keyword>
<dbReference type="STRING" id="1081102.A0A167QR98"/>
<gene>
    <name evidence="2" type="ORF">SPI_06762</name>
</gene>
<sequence>MTTAQQSHVQYITEECAQFHAKHNMPDHFPPSLNPETDGELICQMNSRCISYYYTTKVFIKRQPHADEMGMDGYGKPVVIPYIADRIRNEAAALRFIAAHTSIPVPRLLGLDEEHGLVFLKTSFVDRGVTLDSLDAATRPAATAAVERQLQEDILPQLRGLRRNFMGSADPQLPVIPPHRLWRFKESRVWPALPCATDEYVFCHTDLNAANIFVDPTTYKIVSIIDWETAGFFPPEWERPYWTARDHCERSQITEAAKAEELALFEVENY</sequence>
<dbReference type="AlphaFoldDB" id="A0A167QR98"/>
<keyword evidence="3" id="KW-1185">Reference proteome</keyword>
<dbReference type="EMBL" id="AZHD01000013">
    <property type="protein sequence ID" value="OAA57877.1"/>
    <property type="molecule type" value="Genomic_DNA"/>
</dbReference>